<comment type="catalytic activity">
    <reaction evidence="3 4">
        <text>an alpha-D-Man-(1-&gt;3)-beta-D-Man-(1-&gt;4)-beta-D-GlcNAc-(1-&gt;4)-alpha-D-GlcNAc-diphospho-di-trans,poly-cis-dolichol + GDP-alpha-D-mannose = an alpha-D-Man-(1-&gt;3)-[alpha-D-Man-(1-&gt;6)]-beta-D-Man-(1-&gt;4)-beta-D-GlcNAc-(1-&gt;4)-alpha-D-GlcNAc-diphospho-di-trans,poly-cis-dolichol + GDP + H(+)</text>
        <dbReference type="Rhea" id="RHEA:29519"/>
        <dbReference type="Rhea" id="RHEA-COMP:19513"/>
        <dbReference type="Rhea" id="RHEA-COMP:19515"/>
        <dbReference type="ChEBI" id="CHEBI:15378"/>
        <dbReference type="ChEBI" id="CHEBI:57527"/>
        <dbReference type="ChEBI" id="CHEBI:58189"/>
        <dbReference type="ChEBI" id="CHEBI:132510"/>
        <dbReference type="ChEBI" id="CHEBI:132511"/>
        <dbReference type="EC" id="2.4.1.257"/>
    </reaction>
    <physiologicalReaction direction="left-to-right" evidence="3 4">
        <dbReference type="Rhea" id="RHEA:29520"/>
    </physiologicalReaction>
</comment>
<dbReference type="PANTHER" id="PTHR45918">
    <property type="entry name" value="ALPHA-1,3/1,6-MANNOSYLTRANSFERASE ALG2"/>
    <property type="match status" value="1"/>
</dbReference>
<protein>
    <recommendedName>
        <fullName evidence="4">Alpha-1,3/1,6-mannosyltransferase ALG2</fullName>
        <ecNumber evidence="4">2.4.1.132</ecNumber>
        <ecNumber evidence="4">2.4.1.257</ecNumber>
    </recommendedName>
    <alternativeName>
        <fullName evidence="4">GDP-Man:Man(1)GlcNAc(2)-PP-Dol alpha-1,3-mannosyltransferase</fullName>
    </alternativeName>
</protein>
<feature type="domain" description="Glycosyl transferase family 1" evidence="5">
    <location>
        <begin position="188"/>
        <end position="351"/>
    </location>
</feature>
<accession>A0A0N4TIK8</accession>
<dbReference type="EC" id="2.4.1.257" evidence="4"/>
<evidence type="ECO:0000256" key="2">
    <source>
        <dbReference type="ARBA" id="ARBA00045103"/>
    </source>
</evidence>
<comment type="catalytic activity">
    <reaction evidence="2 4">
        <text>a beta-D-Man-(1-&gt;4)-beta-D-GlcNAc-(1-&gt;4)-alpha-D-GlcNAc-diphospho-di-trans,poly-cis-dolichol + GDP-alpha-D-mannose = an alpha-D-Man-(1-&gt;3)-beta-D-Man-(1-&gt;4)-beta-D-GlcNAc-(1-&gt;4)-alpha-D-GlcNAc-diphospho-di-trans,poly-cis-dolichol + GDP + H(+)</text>
        <dbReference type="Rhea" id="RHEA:29515"/>
        <dbReference type="Rhea" id="RHEA-COMP:19511"/>
        <dbReference type="Rhea" id="RHEA-COMP:19513"/>
        <dbReference type="ChEBI" id="CHEBI:15378"/>
        <dbReference type="ChEBI" id="CHEBI:57527"/>
        <dbReference type="ChEBI" id="CHEBI:58189"/>
        <dbReference type="ChEBI" id="CHEBI:58472"/>
        <dbReference type="ChEBI" id="CHEBI:132510"/>
        <dbReference type="EC" id="2.4.1.132"/>
    </reaction>
    <physiologicalReaction direction="left-to-right" evidence="2 4">
        <dbReference type="Rhea" id="RHEA:29516"/>
    </physiologicalReaction>
</comment>
<gene>
    <name evidence="7" type="ORF">BPAG_LOCUS8035</name>
</gene>
<dbReference type="Pfam" id="PF00534">
    <property type="entry name" value="Glycos_transf_1"/>
    <property type="match status" value="1"/>
</dbReference>
<dbReference type="Pfam" id="PF13439">
    <property type="entry name" value="Glyco_transf_4"/>
    <property type="match status" value="1"/>
</dbReference>
<dbReference type="PANTHER" id="PTHR45918:SF2">
    <property type="entry name" value="ALPHA-1,3_1,6-MANNOSYLTRANSFERASE ALG2"/>
    <property type="match status" value="1"/>
</dbReference>
<organism evidence="9">
    <name type="scientific">Brugia pahangi</name>
    <name type="common">Filarial nematode worm</name>
    <dbReference type="NCBI Taxonomy" id="6280"/>
    <lineage>
        <taxon>Eukaryota</taxon>
        <taxon>Metazoa</taxon>
        <taxon>Ecdysozoa</taxon>
        <taxon>Nematoda</taxon>
        <taxon>Chromadorea</taxon>
        <taxon>Rhabditida</taxon>
        <taxon>Spirurina</taxon>
        <taxon>Spiruromorpha</taxon>
        <taxon>Filarioidea</taxon>
        <taxon>Onchocercidae</taxon>
        <taxon>Brugia</taxon>
    </lineage>
</organism>
<sequence>MLIVILHPEQWNGGSDRCTLGMIKHFVELGHRVIWYTTMIDCYWNAELFDNVEIRNVNFPLHPGDWWTQNILLAWQLIFSGLVPDLVVIDHSASCLPMLKWRFPKIKILFYCHFPQQLVIPTRFFLYRWYSRVIGLIEGMLFQKADLIMVNSHFTETQFLRVMPEVNPSRLIVVYPPCNVDAIRTGDKAISRKQRQHNNKRYTFLSMNRFWPEKKLDIIIKAAGNLIGLIFYLHRFAALIKRNSKMRPRIVLAGSVMPYIPESRIYYNLLQKMVQDMKVDDIVEFVKSPTDLEKFALYRECDTVLYTPPNEHFGIVPVEALEQRRPVIVCDSGGPAETVLEGITGSKIAAPHGRLLAIAMEEHMRRTSWPALDDDEIYDCQRKRFEQYFSLNGFCNRINDALAVLFPDDQIVTSNTLSLEEKDETFQ</sequence>
<dbReference type="AlphaFoldDB" id="A0A0N4TIK8"/>
<comment type="subcellular location">
    <subcellularLocation>
        <location evidence="4">Endoplasmic reticulum membrane</location>
        <topology evidence="4">Single-pass membrane protein</topology>
    </subcellularLocation>
</comment>
<evidence type="ECO:0000313" key="9">
    <source>
        <dbReference type="WBParaSite" id="BPAG_0000807301-mRNA-1"/>
    </source>
</evidence>
<reference evidence="9" key="1">
    <citation type="submission" date="2017-02" db="UniProtKB">
        <authorList>
            <consortium name="WormBaseParasite"/>
        </authorList>
    </citation>
    <scope>IDENTIFICATION</scope>
</reference>
<dbReference type="UniPathway" id="UPA00378"/>
<dbReference type="GO" id="GO:0005789">
    <property type="term" value="C:endoplasmic reticulum membrane"/>
    <property type="evidence" value="ECO:0007669"/>
    <property type="project" value="UniProtKB-SubCell"/>
</dbReference>
<dbReference type="EMBL" id="UZAD01013130">
    <property type="protein sequence ID" value="VDN89221.1"/>
    <property type="molecule type" value="Genomic_DNA"/>
</dbReference>
<keyword evidence="4" id="KW-0808">Transferase</keyword>
<comment type="function">
    <text evidence="4">Mannosylates Man(2)GlcNAc(2)-dolichol diphosphate and Man(1)GlcNAc(2)-dolichol diphosphate to form Man(3)GlcNAc(2)-dolichol diphosphate.</text>
</comment>
<dbReference type="InterPro" id="IPR001296">
    <property type="entry name" value="Glyco_trans_1"/>
</dbReference>
<dbReference type="InterPro" id="IPR028098">
    <property type="entry name" value="Glyco_trans_4-like_N"/>
</dbReference>
<evidence type="ECO:0000256" key="3">
    <source>
        <dbReference type="ARBA" id="ARBA00045104"/>
    </source>
</evidence>
<evidence type="ECO:0000313" key="7">
    <source>
        <dbReference type="EMBL" id="VDN89221.1"/>
    </source>
</evidence>
<evidence type="ECO:0000259" key="5">
    <source>
        <dbReference type="Pfam" id="PF00534"/>
    </source>
</evidence>
<name>A0A0N4TIK8_BRUPA</name>
<dbReference type="SUPFAM" id="SSF53756">
    <property type="entry name" value="UDP-Glycosyltransferase/glycogen phosphorylase"/>
    <property type="match status" value="1"/>
</dbReference>
<dbReference type="Proteomes" id="UP000278627">
    <property type="component" value="Unassembled WGS sequence"/>
</dbReference>
<dbReference type="STRING" id="6280.A0A0N4TIK8"/>
<evidence type="ECO:0000259" key="6">
    <source>
        <dbReference type="Pfam" id="PF13439"/>
    </source>
</evidence>
<dbReference type="WBParaSite" id="BPAG_0000807301-mRNA-1">
    <property type="protein sequence ID" value="BPAG_0000807301-mRNA-1"/>
    <property type="gene ID" value="BPAG_0000807301"/>
</dbReference>
<evidence type="ECO:0000313" key="8">
    <source>
        <dbReference type="Proteomes" id="UP000278627"/>
    </source>
</evidence>
<keyword evidence="1 4" id="KW-0328">Glycosyltransferase</keyword>
<dbReference type="GO" id="GO:0004378">
    <property type="term" value="F:GDP-Man:Man(1)GlcNAc(2)-PP-Dol alpha-1,3-mannosyltransferase activity"/>
    <property type="evidence" value="ECO:0007669"/>
    <property type="project" value="UniProtKB-UniRule"/>
</dbReference>
<proteinExistence type="inferred from homology"/>
<feature type="domain" description="Glycosyltransferase subfamily 4-like N-terminal" evidence="6">
    <location>
        <begin position="13"/>
        <end position="181"/>
    </location>
</feature>
<evidence type="ECO:0000256" key="4">
    <source>
        <dbReference type="RuleBase" id="RU367136"/>
    </source>
</evidence>
<keyword evidence="8" id="KW-1185">Reference proteome</keyword>
<comment type="pathway">
    <text evidence="4">Protein modification; protein glycosylation.</text>
</comment>
<dbReference type="EC" id="2.4.1.132" evidence="4"/>
<comment type="similarity">
    <text evidence="4">Belongs to the glycosyltransferase group 1 family.</text>
</comment>
<reference evidence="7 8" key="2">
    <citation type="submission" date="2018-11" db="EMBL/GenBank/DDBJ databases">
        <authorList>
            <consortium name="Pathogen Informatics"/>
        </authorList>
    </citation>
    <scope>NUCLEOTIDE SEQUENCE [LARGE SCALE GENOMIC DNA]</scope>
</reference>
<dbReference type="GO" id="GO:0102704">
    <property type="term" value="F:GDP-Man:Man(2)GlcNAc(2)-PP-Dol alpha-1,6-mannosyltransferase activity"/>
    <property type="evidence" value="ECO:0007669"/>
    <property type="project" value="UniProtKB-UniRule"/>
</dbReference>
<evidence type="ECO:0000256" key="1">
    <source>
        <dbReference type="ARBA" id="ARBA00022676"/>
    </source>
</evidence>
<dbReference type="Gene3D" id="3.40.50.2000">
    <property type="entry name" value="Glycogen Phosphorylase B"/>
    <property type="match status" value="2"/>
</dbReference>
<dbReference type="InterPro" id="IPR027054">
    <property type="entry name" value="ALG2"/>
</dbReference>